<dbReference type="NCBIfam" id="NF006767">
    <property type="entry name" value="PRK09289.1"/>
    <property type="match status" value="1"/>
</dbReference>
<dbReference type="GO" id="GO:0004746">
    <property type="term" value="F:riboflavin synthase activity"/>
    <property type="evidence" value="ECO:0007669"/>
    <property type="project" value="UniProtKB-EC"/>
</dbReference>
<evidence type="ECO:0000256" key="5">
    <source>
        <dbReference type="ARBA" id="ARBA00013950"/>
    </source>
</evidence>
<evidence type="ECO:0000256" key="8">
    <source>
        <dbReference type="ARBA" id="ARBA00022737"/>
    </source>
</evidence>
<evidence type="ECO:0000256" key="1">
    <source>
        <dbReference type="ARBA" id="ARBA00000968"/>
    </source>
</evidence>
<evidence type="ECO:0000256" key="6">
    <source>
        <dbReference type="ARBA" id="ARBA00022619"/>
    </source>
</evidence>
<accession>E6QI40</accession>
<dbReference type="CDD" id="cd00402">
    <property type="entry name" value="Riboflavin_synthase_like"/>
    <property type="match status" value="1"/>
</dbReference>
<dbReference type="PANTHER" id="PTHR21098">
    <property type="entry name" value="RIBOFLAVIN SYNTHASE ALPHA CHAIN"/>
    <property type="match status" value="1"/>
</dbReference>
<evidence type="ECO:0000256" key="7">
    <source>
        <dbReference type="ARBA" id="ARBA00022679"/>
    </source>
</evidence>
<dbReference type="InterPro" id="IPR023366">
    <property type="entry name" value="ATP_synth_asu-like_sf"/>
</dbReference>
<organism evidence="10">
    <name type="scientific">mine drainage metagenome</name>
    <dbReference type="NCBI Taxonomy" id="410659"/>
    <lineage>
        <taxon>unclassified sequences</taxon>
        <taxon>metagenomes</taxon>
        <taxon>ecological metagenomes</taxon>
    </lineage>
</organism>
<dbReference type="Gene3D" id="2.40.30.20">
    <property type="match status" value="2"/>
</dbReference>
<dbReference type="AlphaFoldDB" id="E6QI40"/>
<dbReference type="SUPFAM" id="SSF63380">
    <property type="entry name" value="Riboflavin synthase domain-like"/>
    <property type="match status" value="2"/>
</dbReference>
<dbReference type="PROSITE" id="PS51177">
    <property type="entry name" value="LUMAZINE_BIND"/>
    <property type="match status" value="2"/>
</dbReference>
<keyword evidence="8" id="KW-0677">Repeat</keyword>
<dbReference type="Pfam" id="PF00677">
    <property type="entry name" value="Lum_binding"/>
    <property type="match status" value="2"/>
</dbReference>
<evidence type="ECO:0000256" key="3">
    <source>
        <dbReference type="ARBA" id="ARBA00004887"/>
    </source>
</evidence>
<sequence>MFTGIIEQTGRVVSLKPLGAVVRLTLSAPRIAGQLREGDSLAVSGVCLTALNVNPEFFYADLAAETLARSSLSRLAPGSLVNLELPTAAGAPLGGHIVQGHVDGTGTMLALEPIQPRETPNFDSAATDWWLTVRVPENVRHFMVEKGSVAIEGISLTIAASDIPAGGDTICIAILPLSYARTNLHALTPGAQVNVEADILLKSAAIERAERASSLTEAWLVANGY</sequence>
<dbReference type="InterPro" id="IPR026017">
    <property type="entry name" value="Lumazine-bd_dom"/>
</dbReference>
<dbReference type="PANTHER" id="PTHR21098:SF12">
    <property type="entry name" value="RIBOFLAVIN SYNTHASE"/>
    <property type="match status" value="1"/>
</dbReference>
<dbReference type="EC" id="2.5.1.9" evidence="4"/>
<keyword evidence="7 10" id="KW-0808">Transferase</keyword>
<proteinExistence type="predicted"/>
<evidence type="ECO:0000256" key="4">
    <source>
        <dbReference type="ARBA" id="ARBA00012827"/>
    </source>
</evidence>
<comment type="catalytic activity">
    <reaction evidence="1">
        <text>2 6,7-dimethyl-8-(1-D-ribityl)lumazine + H(+) = 5-amino-6-(D-ribitylamino)uracil + riboflavin</text>
        <dbReference type="Rhea" id="RHEA:20772"/>
        <dbReference type="ChEBI" id="CHEBI:15378"/>
        <dbReference type="ChEBI" id="CHEBI:15934"/>
        <dbReference type="ChEBI" id="CHEBI:57986"/>
        <dbReference type="ChEBI" id="CHEBI:58201"/>
        <dbReference type="EC" id="2.5.1.9"/>
    </reaction>
</comment>
<dbReference type="InterPro" id="IPR001783">
    <property type="entry name" value="Lumazine-bd"/>
</dbReference>
<evidence type="ECO:0000313" key="10">
    <source>
        <dbReference type="EMBL" id="CBI06905.1"/>
    </source>
</evidence>
<name>E6QI40_9ZZZZ</name>
<evidence type="ECO:0000259" key="9">
    <source>
        <dbReference type="PROSITE" id="PS51177"/>
    </source>
</evidence>
<evidence type="ECO:0000256" key="2">
    <source>
        <dbReference type="ARBA" id="ARBA00002803"/>
    </source>
</evidence>
<dbReference type="EMBL" id="CABQ01000037">
    <property type="protein sequence ID" value="CBI06905.1"/>
    <property type="molecule type" value="Genomic_DNA"/>
</dbReference>
<keyword evidence="6" id="KW-0686">Riboflavin biosynthesis</keyword>
<feature type="domain" description="Lumazine-binding" evidence="9">
    <location>
        <begin position="97"/>
        <end position="208"/>
    </location>
</feature>
<protein>
    <recommendedName>
        <fullName evidence="5">Riboflavin synthase</fullName>
        <ecNumber evidence="4">2.5.1.9</ecNumber>
    </recommendedName>
</protein>
<comment type="function">
    <text evidence="2">Catalyzes the dismutation of two molecules of 6,7-dimethyl-8-ribityllumazine, resulting in the formation of riboflavin and 5-amino-6-(D-ribitylamino)uracil.</text>
</comment>
<gene>
    <name evidence="10" type="primary">ribE</name>
    <name evidence="10" type="ORF">CARN6_0197</name>
</gene>
<dbReference type="PIRSF" id="PIRSF000498">
    <property type="entry name" value="Riboflavin_syn_A"/>
    <property type="match status" value="1"/>
</dbReference>
<comment type="caution">
    <text evidence="10">The sequence shown here is derived from an EMBL/GenBank/DDBJ whole genome shotgun (WGS) entry which is preliminary data.</text>
</comment>
<dbReference type="InterPro" id="IPR017938">
    <property type="entry name" value="Riboflavin_synthase-like_b-brl"/>
</dbReference>
<reference evidence="10" key="1">
    <citation type="submission" date="2009-10" db="EMBL/GenBank/DDBJ databases">
        <title>Diversity of trophic interactions inside an arsenic-rich microbial ecosystem.</title>
        <authorList>
            <person name="Bertin P.N."/>
            <person name="Heinrich-Salmeron A."/>
            <person name="Pelletier E."/>
            <person name="Goulhen-Chollet F."/>
            <person name="Arsene-Ploetze F."/>
            <person name="Gallien S."/>
            <person name="Calteau A."/>
            <person name="Vallenet D."/>
            <person name="Casiot C."/>
            <person name="Chane-Woon-Ming B."/>
            <person name="Giloteaux L."/>
            <person name="Barakat M."/>
            <person name="Bonnefoy V."/>
            <person name="Bruneel O."/>
            <person name="Chandler M."/>
            <person name="Cleiss J."/>
            <person name="Duran R."/>
            <person name="Elbaz-Poulichet F."/>
            <person name="Fonknechten N."/>
            <person name="Lauga B."/>
            <person name="Mornico D."/>
            <person name="Ortet P."/>
            <person name="Schaeffer C."/>
            <person name="Siguier P."/>
            <person name="Alexander Thil Smith A."/>
            <person name="Van Dorsselaer A."/>
            <person name="Weissenbach J."/>
            <person name="Medigue C."/>
            <person name="Le Paslier D."/>
        </authorList>
    </citation>
    <scope>NUCLEOTIDE SEQUENCE</scope>
</reference>
<dbReference type="GO" id="GO:0009231">
    <property type="term" value="P:riboflavin biosynthetic process"/>
    <property type="evidence" value="ECO:0007669"/>
    <property type="project" value="UniProtKB-KW"/>
</dbReference>
<feature type="domain" description="Lumazine-binding" evidence="9">
    <location>
        <begin position="1"/>
        <end position="96"/>
    </location>
</feature>
<comment type="pathway">
    <text evidence="3">Cofactor biosynthesis; riboflavin biosynthesis; riboflavin from 2-hydroxy-3-oxobutyl phosphate and 5-amino-6-(D-ribitylamino)uracil: step 2/2.</text>
</comment>